<dbReference type="PANTHER" id="PTHR30086">
    <property type="entry name" value="ARGININE EXPORTER PROTEIN ARGO"/>
    <property type="match status" value="1"/>
</dbReference>
<feature type="transmembrane region" description="Helical" evidence="6">
    <location>
        <begin position="6"/>
        <end position="30"/>
    </location>
</feature>
<comment type="caution">
    <text evidence="7">The sequence shown here is derived from an EMBL/GenBank/DDBJ whole genome shotgun (WGS) entry which is preliminary data.</text>
</comment>
<sequence length="211" mass="21988">MMIDPFLFAKGVALGIAIAAPVGPIGVLCIRRTLIHGTRFGILTGIGAAFADGLFGLIAAFGMVALSAWLITLKDALHLIGGTVLAVLAIRTLLHAGHIERDPETGRTEGSEIAAVVTAFLLTLSNPITILTFATAFTAVGLAETLSIASGLILVAGVLVGSASWFTTLSFVVAATGGRLTPRTLLWIDRVAGVLLLAFAAYMFLALYLRW</sequence>
<keyword evidence="3 6" id="KW-0812">Transmembrane</keyword>
<feature type="transmembrane region" description="Helical" evidence="6">
    <location>
        <begin position="187"/>
        <end position="209"/>
    </location>
</feature>
<comment type="subcellular location">
    <subcellularLocation>
        <location evidence="1">Cell membrane</location>
        <topology evidence="1">Multi-pass membrane protein</topology>
    </subcellularLocation>
</comment>
<evidence type="ECO:0000313" key="8">
    <source>
        <dbReference type="Proteomes" id="UP000700706"/>
    </source>
</evidence>
<reference evidence="7" key="1">
    <citation type="submission" date="2020-06" db="EMBL/GenBank/DDBJ databases">
        <title>Stable isotope informed genome-resolved metagenomics uncovers potential trophic interactions in rhizosphere soil.</title>
        <authorList>
            <person name="Starr E.P."/>
            <person name="Shi S."/>
            <person name="Blazewicz S.J."/>
            <person name="Koch B.J."/>
            <person name="Probst A.J."/>
            <person name="Hungate B.A."/>
            <person name="Pett-Ridge J."/>
            <person name="Firestone M.K."/>
            <person name="Banfield J.F."/>
        </authorList>
    </citation>
    <scope>NUCLEOTIDE SEQUENCE</scope>
    <source>
        <strain evidence="7">YM_69_17</strain>
    </source>
</reference>
<keyword evidence="2" id="KW-1003">Cell membrane</keyword>
<evidence type="ECO:0000256" key="6">
    <source>
        <dbReference type="SAM" id="Phobius"/>
    </source>
</evidence>
<dbReference type="AlphaFoldDB" id="A0A952KFG8"/>
<dbReference type="Pfam" id="PF01810">
    <property type="entry name" value="LysE"/>
    <property type="match status" value="1"/>
</dbReference>
<dbReference type="Proteomes" id="UP000700706">
    <property type="component" value="Unassembled WGS sequence"/>
</dbReference>
<keyword evidence="5 6" id="KW-0472">Membrane</keyword>
<feature type="transmembrane region" description="Helical" evidence="6">
    <location>
        <begin position="148"/>
        <end position="175"/>
    </location>
</feature>
<dbReference type="GO" id="GO:0005886">
    <property type="term" value="C:plasma membrane"/>
    <property type="evidence" value="ECO:0007669"/>
    <property type="project" value="UniProtKB-SubCell"/>
</dbReference>
<dbReference type="GO" id="GO:0015171">
    <property type="term" value="F:amino acid transmembrane transporter activity"/>
    <property type="evidence" value="ECO:0007669"/>
    <property type="project" value="TreeGrafter"/>
</dbReference>
<evidence type="ECO:0000256" key="4">
    <source>
        <dbReference type="ARBA" id="ARBA00022989"/>
    </source>
</evidence>
<dbReference type="PANTHER" id="PTHR30086:SF20">
    <property type="entry name" value="ARGININE EXPORTER PROTEIN ARGO-RELATED"/>
    <property type="match status" value="1"/>
</dbReference>
<dbReference type="EMBL" id="JAEKLZ010000209">
    <property type="protein sequence ID" value="MBW8726335.1"/>
    <property type="molecule type" value="Genomic_DNA"/>
</dbReference>
<accession>A0A952KFG8</accession>
<evidence type="ECO:0000256" key="2">
    <source>
        <dbReference type="ARBA" id="ARBA00022475"/>
    </source>
</evidence>
<evidence type="ECO:0000256" key="1">
    <source>
        <dbReference type="ARBA" id="ARBA00004651"/>
    </source>
</evidence>
<keyword evidence="4 6" id="KW-1133">Transmembrane helix</keyword>
<proteinExistence type="predicted"/>
<feature type="transmembrane region" description="Helical" evidence="6">
    <location>
        <begin position="42"/>
        <end position="70"/>
    </location>
</feature>
<name>A0A952KFG8_9PROT</name>
<feature type="transmembrane region" description="Helical" evidence="6">
    <location>
        <begin position="76"/>
        <end position="94"/>
    </location>
</feature>
<feature type="transmembrane region" description="Helical" evidence="6">
    <location>
        <begin position="115"/>
        <end position="142"/>
    </location>
</feature>
<evidence type="ECO:0000313" key="7">
    <source>
        <dbReference type="EMBL" id="MBW8726335.1"/>
    </source>
</evidence>
<evidence type="ECO:0000256" key="5">
    <source>
        <dbReference type="ARBA" id="ARBA00023136"/>
    </source>
</evidence>
<gene>
    <name evidence="7" type="ORF">JF625_14405</name>
</gene>
<organism evidence="7 8">
    <name type="scientific">Inquilinus limosus</name>
    <dbReference type="NCBI Taxonomy" id="171674"/>
    <lineage>
        <taxon>Bacteria</taxon>
        <taxon>Pseudomonadati</taxon>
        <taxon>Pseudomonadota</taxon>
        <taxon>Alphaproteobacteria</taxon>
        <taxon>Rhodospirillales</taxon>
        <taxon>Rhodospirillaceae</taxon>
        <taxon>Inquilinus</taxon>
    </lineage>
</organism>
<protein>
    <submittedName>
        <fullName evidence="7">LysE family transporter</fullName>
    </submittedName>
</protein>
<evidence type="ECO:0000256" key="3">
    <source>
        <dbReference type="ARBA" id="ARBA00022692"/>
    </source>
</evidence>
<dbReference type="InterPro" id="IPR001123">
    <property type="entry name" value="LeuE-type"/>
</dbReference>